<accession>A0AAJ4S0E0</accession>
<dbReference type="AlphaFoldDB" id="A0AAJ4S0E0"/>
<comment type="caution">
    <text evidence="1">The sequence shown here is derived from an EMBL/GenBank/DDBJ whole genome shotgun (WGS) entry which is preliminary data.</text>
</comment>
<dbReference type="RefSeq" id="WP_164521997.1">
    <property type="nucleotide sequence ID" value="NZ_QQWO01000051.1"/>
</dbReference>
<proteinExistence type="predicted"/>
<organism evidence="1 2">
    <name type="scientific">Sphingomonas koreensis</name>
    <dbReference type="NCBI Taxonomy" id="93064"/>
    <lineage>
        <taxon>Bacteria</taxon>
        <taxon>Pseudomonadati</taxon>
        <taxon>Pseudomonadota</taxon>
        <taxon>Alphaproteobacteria</taxon>
        <taxon>Sphingomonadales</taxon>
        <taxon>Sphingomonadaceae</taxon>
        <taxon>Sphingomonas</taxon>
    </lineage>
</organism>
<name>A0AAJ4S0E0_9SPHN</name>
<sequence>LKGEVAFKACDADWTLVLDFNALCAMETELGIDADAMGDRLSGSPATIRSVFRIGLAAKHGEMTDLEAGRLIGDMGVQKAAELLAKAIKLGFPEAAKSAGGKGPKAPAGT</sequence>
<feature type="non-terminal residue" evidence="1">
    <location>
        <position position="1"/>
    </location>
</feature>
<gene>
    <name evidence="1" type="ORF">CA257_23310</name>
</gene>
<evidence type="ECO:0000313" key="2">
    <source>
        <dbReference type="Proteomes" id="UP000286681"/>
    </source>
</evidence>
<dbReference type="EMBL" id="QQWO01000051">
    <property type="protein sequence ID" value="RSU96781.1"/>
    <property type="molecule type" value="Genomic_DNA"/>
</dbReference>
<evidence type="ECO:0000313" key="1">
    <source>
        <dbReference type="EMBL" id="RSU96781.1"/>
    </source>
</evidence>
<protein>
    <submittedName>
        <fullName evidence="1">Uncharacterized protein</fullName>
    </submittedName>
</protein>
<dbReference type="Proteomes" id="UP000286681">
    <property type="component" value="Unassembled WGS sequence"/>
</dbReference>
<reference evidence="1 2" key="1">
    <citation type="submission" date="2018-07" db="EMBL/GenBank/DDBJ databases">
        <title>Genomic and Epidemiologic Investigation of an Indolent Hospital Outbreak.</title>
        <authorList>
            <person name="Johnson R.C."/>
            <person name="Deming C."/>
            <person name="Conlan S."/>
            <person name="Zellmer C.J."/>
            <person name="Michelin A.V."/>
            <person name="Lee-Lin S."/>
            <person name="Thomas P.J."/>
            <person name="Park M."/>
            <person name="Weingarten R.A."/>
            <person name="Less J."/>
            <person name="Dekker J.P."/>
            <person name="Frank K.M."/>
            <person name="Musser K.A."/>
            <person name="Mcquiston J.R."/>
            <person name="Henderson D.K."/>
            <person name="Lau A.F."/>
            <person name="Palmore T.N."/>
            <person name="Segre J.A."/>
        </authorList>
    </citation>
    <scope>NUCLEOTIDE SEQUENCE [LARGE SCALE GENOMIC DNA]</scope>
    <source>
        <strain evidence="1 2">SK-NIH.Env10_0317</strain>
    </source>
</reference>